<evidence type="ECO:0000259" key="1">
    <source>
        <dbReference type="Pfam" id="PF01936"/>
    </source>
</evidence>
<comment type="caution">
    <text evidence="2">The sequence shown here is derived from an EMBL/GenBank/DDBJ whole genome shotgun (WGS) entry which is preliminary data.</text>
</comment>
<protein>
    <submittedName>
        <fullName evidence="2">NYN domain-containing protein</fullName>
    </submittedName>
</protein>
<proteinExistence type="predicted"/>
<gene>
    <name evidence="2" type="ORF">JW984_02505</name>
</gene>
<dbReference type="PANTHER" id="PTHR35458:SF8">
    <property type="entry name" value="SLR0650 PROTEIN"/>
    <property type="match status" value="1"/>
</dbReference>
<organism evidence="2 3">
    <name type="scientific">Candidatus Zymogenus saltonus</name>
    <dbReference type="NCBI Taxonomy" id="2844893"/>
    <lineage>
        <taxon>Bacteria</taxon>
        <taxon>Deltaproteobacteria</taxon>
        <taxon>Candidatus Zymogenia</taxon>
        <taxon>Candidatus Zymogeniales</taxon>
        <taxon>Candidatus Zymogenaceae</taxon>
        <taxon>Candidatus Zymogenus</taxon>
    </lineage>
</organism>
<dbReference type="AlphaFoldDB" id="A0A9D8KCN9"/>
<dbReference type="Pfam" id="PF01936">
    <property type="entry name" value="NYN"/>
    <property type="match status" value="1"/>
</dbReference>
<sequence>MSNTERVAIFIDGSNFYHGLKTFLGHARVNFEKFCNVLTEGRHLTRIYYYNAPLPQDFDSERYREQQKFFESIRKIPYLDLKLGKIEIRGAALVEKGVDVLIAIDMIKYAKNNAYDTAILVSGDGDFAPVLEFLKDYGKHIENAYFKKGRSYNLSNHSDRFIKLDNLNWEDLIL</sequence>
<reference evidence="2" key="1">
    <citation type="journal article" date="2021" name="Environ. Microbiol.">
        <title>Genomic characterization of three novel Desulfobacterota classes expand the metabolic and phylogenetic diversity of the phylum.</title>
        <authorList>
            <person name="Murphy C.L."/>
            <person name="Biggerstaff J."/>
            <person name="Eichhorn A."/>
            <person name="Ewing E."/>
            <person name="Shahan R."/>
            <person name="Soriano D."/>
            <person name="Stewart S."/>
            <person name="VanMol K."/>
            <person name="Walker R."/>
            <person name="Walters P."/>
            <person name="Elshahed M.S."/>
            <person name="Youssef N.H."/>
        </authorList>
    </citation>
    <scope>NUCLEOTIDE SEQUENCE</scope>
    <source>
        <strain evidence="2">Zod_Metabat.24</strain>
    </source>
</reference>
<dbReference type="GO" id="GO:0004540">
    <property type="term" value="F:RNA nuclease activity"/>
    <property type="evidence" value="ECO:0007669"/>
    <property type="project" value="InterPro"/>
</dbReference>
<dbReference type="PANTHER" id="PTHR35458">
    <property type="entry name" value="SLR0755 PROTEIN"/>
    <property type="match status" value="1"/>
</dbReference>
<name>A0A9D8KCN9_9DELT</name>
<dbReference type="InterPro" id="IPR047140">
    <property type="entry name" value="LabA"/>
</dbReference>
<dbReference type="Gene3D" id="3.40.50.1010">
    <property type="entry name" value="5'-nuclease"/>
    <property type="match status" value="1"/>
</dbReference>
<dbReference type="CDD" id="cd10911">
    <property type="entry name" value="PIN_LabA"/>
    <property type="match status" value="1"/>
</dbReference>
<dbReference type="EMBL" id="JAFGIX010000011">
    <property type="protein sequence ID" value="MBN1572047.1"/>
    <property type="molecule type" value="Genomic_DNA"/>
</dbReference>
<evidence type="ECO:0000313" key="3">
    <source>
        <dbReference type="Proteomes" id="UP000809273"/>
    </source>
</evidence>
<evidence type="ECO:0000313" key="2">
    <source>
        <dbReference type="EMBL" id="MBN1572047.1"/>
    </source>
</evidence>
<feature type="domain" description="NYN" evidence="1">
    <location>
        <begin position="6"/>
        <end position="165"/>
    </location>
</feature>
<reference evidence="2" key="2">
    <citation type="submission" date="2021-01" db="EMBL/GenBank/DDBJ databases">
        <authorList>
            <person name="Hahn C.R."/>
            <person name="Youssef N.H."/>
            <person name="Elshahed M."/>
        </authorList>
    </citation>
    <scope>NUCLEOTIDE SEQUENCE</scope>
    <source>
        <strain evidence="2">Zod_Metabat.24</strain>
    </source>
</reference>
<dbReference type="Proteomes" id="UP000809273">
    <property type="component" value="Unassembled WGS sequence"/>
</dbReference>
<accession>A0A9D8KCN9</accession>
<dbReference type="InterPro" id="IPR021139">
    <property type="entry name" value="NYN"/>
</dbReference>